<evidence type="ECO:0000256" key="2">
    <source>
        <dbReference type="ARBA" id="ARBA00023125"/>
    </source>
</evidence>
<evidence type="ECO:0000313" key="6">
    <source>
        <dbReference type="EMBL" id="QIB64571.1"/>
    </source>
</evidence>
<accession>A0A6C0TXP8</accession>
<feature type="region of interest" description="Disordered" evidence="4">
    <location>
        <begin position="1"/>
        <end position="24"/>
    </location>
</feature>
<proteinExistence type="predicted"/>
<organism evidence="6 7">
    <name type="scientific">Kineobactrum salinum</name>
    <dbReference type="NCBI Taxonomy" id="2708301"/>
    <lineage>
        <taxon>Bacteria</taxon>
        <taxon>Pseudomonadati</taxon>
        <taxon>Pseudomonadota</taxon>
        <taxon>Gammaproteobacteria</taxon>
        <taxon>Cellvibrionales</taxon>
        <taxon>Halieaceae</taxon>
        <taxon>Kineobactrum</taxon>
    </lineage>
</organism>
<sequence>MPGPRQRVDPPGGGGGGPQRGLEPTLSPRFVAYIRDFLLDKGLAPDPLFLACGIEALRCDESDRPLPAIQVVNLLEQAASYSGDPCLGLHMAQRYHYESASLLILAVLAAPSVAEGIRCLCHYDRYVDTAIETGFDFDKSLAEFSFRLIVPEGVAVSQMNEYLLGFLVQALNTATRRPVPVSEVWFRHSDARNAGILEDFFNAPVHFSRPENKLVFDRTYLQERFYTSHTMLYEILVNAMKTYFVSEKSGNGFVDILCREVIRCGGDETATLEKIAERLAISPRTLRRRLADEGYSFQEVKNLAREKRAKYYLSRTTMPLAEIAFELGYSELSAFSRAFRSWVGQTPQTYREHAIAARYQ</sequence>
<gene>
    <name evidence="6" type="ORF">G3T16_03295</name>
</gene>
<keyword evidence="2" id="KW-0238">DNA-binding</keyword>
<protein>
    <submittedName>
        <fullName evidence="6">AraC family transcriptional regulator</fullName>
    </submittedName>
</protein>
<dbReference type="InterPro" id="IPR018060">
    <property type="entry name" value="HTH_AraC"/>
</dbReference>
<reference evidence="6 7" key="1">
    <citation type="submission" date="2020-02" db="EMBL/GenBank/DDBJ databases">
        <title>Genome sequencing for Kineobactrum sp. M2.</title>
        <authorList>
            <person name="Park S.-J."/>
        </authorList>
    </citation>
    <scope>NUCLEOTIDE SEQUENCE [LARGE SCALE GENOMIC DNA]</scope>
    <source>
        <strain evidence="6 7">M2</strain>
    </source>
</reference>
<keyword evidence="1" id="KW-0805">Transcription regulation</keyword>
<dbReference type="EMBL" id="CP048711">
    <property type="protein sequence ID" value="QIB64571.1"/>
    <property type="molecule type" value="Genomic_DNA"/>
</dbReference>
<dbReference type="SMART" id="SM00342">
    <property type="entry name" value="HTH_ARAC"/>
    <property type="match status" value="1"/>
</dbReference>
<dbReference type="AlphaFoldDB" id="A0A6C0TXP8"/>
<dbReference type="Proteomes" id="UP000477680">
    <property type="component" value="Chromosome"/>
</dbReference>
<dbReference type="GO" id="GO:0003700">
    <property type="term" value="F:DNA-binding transcription factor activity"/>
    <property type="evidence" value="ECO:0007669"/>
    <property type="project" value="InterPro"/>
</dbReference>
<dbReference type="KEGG" id="kim:G3T16_03295"/>
<dbReference type="PRINTS" id="PR00032">
    <property type="entry name" value="HTHARAC"/>
</dbReference>
<dbReference type="PANTHER" id="PTHR47894:SF1">
    <property type="entry name" value="HTH-TYPE TRANSCRIPTIONAL REGULATOR VQSM"/>
    <property type="match status" value="1"/>
</dbReference>
<keyword evidence="7" id="KW-1185">Reference proteome</keyword>
<dbReference type="PANTHER" id="PTHR47894">
    <property type="entry name" value="HTH-TYPE TRANSCRIPTIONAL REGULATOR GADX"/>
    <property type="match status" value="1"/>
</dbReference>
<dbReference type="InterPro" id="IPR009057">
    <property type="entry name" value="Homeodomain-like_sf"/>
</dbReference>
<dbReference type="GO" id="GO:0005829">
    <property type="term" value="C:cytosol"/>
    <property type="evidence" value="ECO:0007669"/>
    <property type="project" value="TreeGrafter"/>
</dbReference>
<dbReference type="GO" id="GO:0000976">
    <property type="term" value="F:transcription cis-regulatory region binding"/>
    <property type="evidence" value="ECO:0007669"/>
    <property type="project" value="TreeGrafter"/>
</dbReference>
<dbReference type="InterPro" id="IPR020449">
    <property type="entry name" value="Tscrpt_reg_AraC-type_HTH"/>
</dbReference>
<dbReference type="RefSeq" id="WP_163493821.1">
    <property type="nucleotide sequence ID" value="NZ_CP048711.1"/>
</dbReference>
<evidence type="ECO:0000259" key="5">
    <source>
        <dbReference type="PROSITE" id="PS01124"/>
    </source>
</evidence>
<evidence type="ECO:0000313" key="7">
    <source>
        <dbReference type="Proteomes" id="UP000477680"/>
    </source>
</evidence>
<dbReference type="SUPFAM" id="SSF46689">
    <property type="entry name" value="Homeodomain-like"/>
    <property type="match status" value="1"/>
</dbReference>
<evidence type="ECO:0000256" key="4">
    <source>
        <dbReference type="SAM" id="MobiDB-lite"/>
    </source>
</evidence>
<dbReference type="PROSITE" id="PS01124">
    <property type="entry name" value="HTH_ARAC_FAMILY_2"/>
    <property type="match status" value="1"/>
</dbReference>
<feature type="domain" description="HTH araC/xylS-type" evidence="5">
    <location>
        <begin position="271"/>
        <end position="353"/>
    </location>
</feature>
<dbReference type="Pfam" id="PF12833">
    <property type="entry name" value="HTH_18"/>
    <property type="match status" value="1"/>
</dbReference>
<evidence type="ECO:0000256" key="1">
    <source>
        <dbReference type="ARBA" id="ARBA00023015"/>
    </source>
</evidence>
<dbReference type="InterPro" id="IPR032687">
    <property type="entry name" value="AraC-type_N"/>
</dbReference>
<dbReference type="Pfam" id="PF12625">
    <property type="entry name" value="Arabinose_bd"/>
    <property type="match status" value="1"/>
</dbReference>
<dbReference type="Gene3D" id="1.10.10.60">
    <property type="entry name" value="Homeodomain-like"/>
    <property type="match status" value="1"/>
</dbReference>
<evidence type="ECO:0000256" key="3">
    <source>
        <dbReference type="ARBA" id="ARBA00023163"/>
    </source>
</evidence>
<keyword evidence="3" id="KW-0804">Transcription</keyword>
<name>A0A6C0TXP8_9GAMM</name>